<proteinExistence type="predicted"/>
<dbReference type="AlphaFoldDB" id="A0A455SCQ3"/>
<evidence type="ECO:0000313" key="1">
    <source>
        <dbReference type="EMBL" id="BBH85260.1"/>
    </source>
</evidence>
<dbReference type="EMBL" id="AP019376">
    <property type="protein sequence ID" value="BBH85260.1"/>
    <property type="molecule type" value="Genomic_DNA"/>
</dbReference>
<organism evidence="1">
    <name type="scientific">Thermosporothrix sp. COM3</name>
    <dbReference type="NCBI Taxonomy" id="2490863"/>
    <lineage>
        <taxon>Bacteria</taxon>
        <taxon>Bacillati</taxon>
        <taxon>Chloroflexota</taxon>
        <taxon>Ktedonobacteria</taxon>
        <taxon>Ktedonobacterales</taxon>
        <taxon>Thermosporotrichaceae</taxon>
        <taxon>Thermosporothrix</taxon>
    </lineage>
</organism>
<sequence>MGVAYAGQFVTVLLRAASRSFEIWWDGRLLKKVPIKGLVGEAMPLNAFVAFMRTQAVAEERKARQHVVTRRLFPSA</sequence>
<accession>A0A455SCQ3</accession>
<protein>
    <submittedName>
        <fullName evidence="1">Uncharacterized protein</fullName>
    </submittedName>
</protein>
<reference evidence="1" key="1">
    <citation type="submission" date="2018-12" db="EMBL/GenBank/DDBJ databases">
        <title>Novel natural products biosynthetic potential of the class Ktedonobacteria.</title>
        <authorList>
            <person name="Zheng Y."/>
            <person name="Saitou A."/>
            <person name="Wang C.M."/>
            <person name="Toyoda A."/>
            <person name="Minakuchi Y."/>
            <person name="Sekiguchi Y."/>
            <person name="Ueda K."/>
            <person name="Takano H."/>
            <person name="Sakai Y."/>
            <person name="Yokota A."/>
            <person name="Yabe S."/>
        </authorList>
    </citation>
    <scope>NUCLEOTIDE SEQUENCE</scope>
    <source>
        <strain evidence="1">COM3</strain>
    </source>
</reference>
<name>A0A455SCQ3_9CHLR</name>
<gene>
    <name evidence="1" type="ORF">KTC_00110</name>
</gene>